<feature type="compositionally biased region" description="Polar residues" evidence="2">
    <location>
        <begin position="63"/>
        <end position="82"/>
    </location>
</feature>
<organism evidence="6 7">
    <name type="scientific">Acidicapsa dinghuensis</name>
    <dbReference type="NCBI Taxonomy" id="2218256"/>
    <lineage>
        <taxon>Bacteria</taxon>
        <taxon>Pseudomonadati</taxon>
        <taxon>Acidobacteriota</taxon>
        <taxon>Terriglobia</taxon>
        <taxon>Terriglobales</taxon>
        <taxon>Acidobacteriaceae</taxon>
        <taxon>Acidicapsa</taxon>
    </lineage>
</organism>
<gene>
    <name evidence="6" type="ORF">ACFPT7_04325</name>
</gene>
<feature type="signal peptide" evidence="3">
    <location>
        <begin position="1"/>
        <end position="36"/>
    </location>
</feature>
<name>A0ABW1EDY5_9BACT</name>
<dbReference type="InterPro" id="IPR003715">
    <property type="entry name" value="Poly_export_N"/>
</dbReference>
<keyword evidence="7" id="KW-1185">Reference proteome</keyword>
<evidence type="ECO:0000259" key="5">
    <source>
        <dbReference type="Pfam" id="PF10531"/>
    </source>
</evidence>
<feature type="compositionally biased region" description="Polar residues" evidence="2">
    <location>
        <begin position="504"/>
        <end position="518"/>
    </location>
</feature>
<protein>
    <submittedName>
        <fullName evidence="6">SLBB domain-containing protein</fullName>
    </submittedName>
</protein>
<evidence type="ECO:0000256" key="3">
    <source>
        <dbReference type="SAM" id="SignalP"/>
    </source>
</evidence>
<evidence type="ECO:0000259" key="4">
    <source>
        <dbReference type="Pfam" id="PF02563"/>
    </source>
</evidence>
<dbReference type="PANTHER" id="PTHR33619">
    <property type="entry name" value="POLYSACCHARIDE EXPORT PROTEIN GFCE-RELATED"/>
    <property type="match status" value="1"/>
</dbReference>
<feature type="domain" description="Soluble ligand binding" evidence="5">
    <location>
        <begin position="800"/>
        <end position="849"/>
    </location>
</feature>
<sequence length="909" mass="99111">MRLAHLRLASPRWLAGTAALSLAIVLSSNTAPLAHAQTDSQSQDSTTPNPLSSTGSCPDGSNPVLQSDGTTSCLAASSQQSGFPDLTGTIPRPGGVSSTGENSQLTNPSSTRNSLQFRQLPAEPLTEFQKFVAASTGQILPIYGADLFRNVPATFSPNDLAPVSSNYVIGPDDELRIRIWGQVNYTGNLRVDRSGNIYIPEVGQIHVAGLQFSELDQHLRSAIGRVYRNFDLNADMGRIRSMQVYVAGQARRPGVYTVSSLSTLVDAIFASGGPSPQGSLRHIELRRNGSTVTDFDLYDLLIHGDKSKDVHLLPEDVIFIPPVGEEAAIMGAVRKPAIYELKDNETVSDLIASAGNATSLASDARISLERSADRQQRQAMEFAFDTAGLSASVSDGDIVRVYSIVPAYKNTVTVRGYLANPGRFAWKPGLHLSDLIPDQNSLLSRDYWWKRSHLGLPSPEFEPFLQSFENDIKHPQRYVQPPNSTTNGNQTGNGTNTFPYPYQPSITDPTSPEAQAQFSKDLANAQKPETETRQQNPPPQVYPGTDSSTNPTDQNNQQNLGGGTLTSQWVNTPNEEDEKRSAKTDVRITAPEIDWQYAVIERVDPITLKTSLIPFDLGKLVLQHDPSQNLELQPGDVVSVFSQDDIRVPLQHQTKYIRLEGEFVHSGIYSAEPGETLRDLVRRAGGFTANAYLYGSEFDRESTRKIQQQRIDEYVRRVDLDASRGTLALTSSATSSQGSIANTSAATSAELALLARLKQIRATGRIVLAFQPSSSDLDSVPPIPLENGDSFLVPSTPSTVNVVGAVYDQNSFLFHSRGRVEQYLKAAGGPDRDADWHHSFVIRADGSVVSRESVRGPWGNDFKNLHVNAGDTIIVPDKTLRPTALRGLLDWTQIFSQLALGAAAINVLR</sequence>
<dbReference type="Pfam" id="PF10531">
    <property type="entry name" value="SLBB"/>
    <property type="match status" value="4"/>
</dbReference>
<dbReference type="EMBL" id="JBHSPH010000001">
    <property type="protein sequence ID" value="MFC5861507.1"/>
    <property type="molecule type" value="Genomic_DNA"/>
</dbReference>
<feature type="region of interest" description="Disordered" evidence="2">
    <location>
        <begin position="35"/>
        <end position="114"/>
    </location>
</feature>
<evidence type="ECO:0000256" key="1">
    <source>
        <dbReference type="ARBA" id="ARBA00022729"/>
    </source>
</evidence>
<keyword evidence="1 3" id="KW-0732">Signal</keyword>
<evidence type="ECO:0000313" key="7">
    <source>
        <dbReference type="Proteomes" id="UP001596091"/>
    </source>
</evidence>
<feature type="domain" description="Soluble ligand binding" evidence="5">
    <location>
        <begin position="244"/>
        <end position="292"/>
    </location>
</feature>
<dbReference type="Gene3D" id="3.10.560.10">
    <property type="entry name" value="Outer membrane lipoprotein wza domain like"/>
    <property type="match status" value="4"/>
</dbReference>
<feature type="domain" description="Soluble ligand binding" evidence="5">
    <location>
        <begin position="667"/>
        <end position="692"/>
    </location>
</feature>
<feature type="domain" description="Polysaccharide export protein N-terminal" evidence="4">
    <location>
        <begin position="162"/>
        <end position="233"/>
    </location>
</feature>
<proteinExistence type="predicted"/>
<feature type="chain" id="PRO_5046124969" evidence="3">
    <location>
        <begin position="37"/>
        <end position="909"/>
    </location>
</feature>
<evidence type="ECO:0000313" key="6">
    <source>
        <dbReference type="EMBL" id="MFC5861507.1"/>
    </source>
</evidence>
<dbReference type="InterPro" id="IPR019554">
    <property type="entry name" value="Soluble_ligand-bd"/>
</dbReference>
<feature type="compositionally biased region" description="Polar residues" evidence="2">
    <location>
        <begin position="96"/>
        <end position="114"/>
    </location>
</feature>
<feature type="domain" description="Soluble ligand binding" evidence="5">
    <location>
        <begin position="329"/>
        <end position="370"/>
    </location>
</feature>
<accession>A0ABW1EDY5</accession>
<feature type="compositionally biased region" description="Polar residues" evidence="2">
    <location>
        <begin position="545"/>
        <end position="573"/>
    </location>
</feature>
<feature type="region of interest" description="Disordered" evidence="2">
    <location>
        <begin position="475"/>
        <end position="584"/>
    </location>
</feature>
<dbReference type="Proteomes" id="UP001596091">
    <property type="component" value="Unassembled WGS sequence"/>
</dbReference>
<evidence type="ECO:0000256" key="2">
    <source>
        <dbReference type="SAM" id="MobiDB-lite"/>
    </source>
</evidence>
<dbReference type="PANTHER" id="PTHR33619:SF3">
    <property type="entry name" value="POLYSACCHARIDE EXPORT PROTEIN GFCE-RELATED"/>
    <property type="match status" value="1"/>
</dbReference>
<reference evidence="7" key="1">
    <citation type="journal article" date="2019" name="Int. J. Syst. Evol. Microbiol.">
        <title>The Global Catalogue of Microorganisms (GCM) 10K type strain sequencing project: providing services to taxonomists for standard genome sequencing and annotation.</title>
        <authorList>
            <consortium name="The Broad Institute Genomics Platform"/>
            <consortium name="The Broad Institute Genome Sequencing Center for Infectious Disease"/>
            <person name="Wu L."/>
            <person name="Ma J."/>
        </authorList>
    </citation>
    <scope>NUCLEOTIDE SEQUENCE [LARGE SCALE GENOMIC DNA]</scope>
    <source>
        <strain evidence="7">JCM 4087</strain>
    </source>
</reference>
<feature type="compositionally biased region" description="Low complexity" evidence="2">
    <location>
        <begin position="483"/>
        <end position="497"/>
    </location>
</feature>
<dbReference type="InterPro" id="IPR049712">
    <property type="entry name" value="Poly_export"/>
</dbReference>
<comment type="caution">
    <text evidence="6">The sequence shown here is derived from an EMBL/GenBank/DDBJ whole genome shotgun (WGS) entry which is preliminary data.</text>
</comment>
<dbReference type="Gene3D" id="3.30.1950.10">
    <property type="entry name" value="wza like domain"/>
    <property type="match status" value="1"/>
</dbReference>
<dbReference type="Pfam" id="PF02563">
    <property type="entry name" value="Poly_export"/>
    <property type="match status" value="1"/>
</dbReference>
<feature type="compositionally biased region" description="Polar residues" evidence="2">
    <location>
        <begin position="35"/>
        <end position="56"/>
    </location>
</feature>
<dbReference type="RefSeq" id="WP_263333552.1">
    <property type="nucleotide sequence ID" value="NZ_JAGSYH010000002.1"/>
</dbReference>